<feature type="region of interest" description="Disordered" evidence="1">
    <location>
        <begin position="47"/>
        <end position="72"/>
    </location>
</feature>
<proteinExistence type="predicted"/>
<gene>
    <name evidence="2" type="ORF">NDU88_003147</name>
</gene>
<feature type="region of interest" description="Disordered" evidence="1">
    <location>
        <begin position="222"/>
        <end position="261"/>
    </location>
</feature>
<feature type="compositionally biased region" description="Polar residues" evidence="1">
    <location>
        <begin position="228"/>
        <end position="238"/>
    </location>
</feature>
<evidence type="ECO:0000256" key="1">
    <source>
        <dbReference type="SAM" id="MobiDB-lite"/>
    </source>
</evidence>
<keyword evidence="3" id="KW-1185">Reference proteome</keyword>
<dbReference type="EMBL" id="JANPWB010000002">
    <property type="protein sequence ID" value="KAJ1207757.1"/>
    <property type="molecule type" value="Genomic_DNA"/>
</dbReference>
<dbReference type="Proteomes" id="UP001066276">
    <property type="component" value="Chromosome 1_2"/>
</dbReference>
<comment type="caution">
    <text evidence="2">The sequence shown here is derived from an EMBL/GenBank/DDBJ whole genome shotgun (WGS) entry which is preliminary data.</text>
</comment>
<accession>A0AAV7W1L4</accession>
<feature type="compositionally biased region" description="Basic and acidic residues" evidence="1">
    <location>
        <begin position="49"/>
        <end position="65"/>
    </location>
</feature>
<protein>
    <submittedName>
        <fullName evidence="2">Uncharacterized protein</fullName>
    </submittedName>
</protein>
<dbReference type="AlphaFoldDB" id="A0AAV7W1L4"/>
<evidence type="ECO:0000313" key="2">
    <source>
        <dbReference type="EMBL" id="KAJ1207757.1"/>
    </source>
</evidence>
<sequence length="282" mass="30132">MRGRVVRPGLSDIADERLRQALVLLEAAGQEVVPKLCGGGAGLFAPVSQEKRGGPGKEWGREKGRAASAGRDTLRKTQRVDYKVLEGFVVGVTQVGDLSAADTLVQRERGRGRGSRACPYLPVGRVKCSKGGVWECELRETLKEPRTVRVRSDGATQDGDQLVRWRAQERLPSLAPVKGLCGEKAHMVLLAIEAKDGCGLGEAWLVNGVYVADVGVTTDGGAPAADQGTKQGDGSANANCHRGKHPGARYQKPNPDTCRDLEIIKPGFQGFSEGIKDGPERD</sequence>
<organism evidence="2 3">
    <name type="scientific">Pleurodeles waltl</name>
    <name type="common">Iberian ribbed newt</name>
    <dbReference type="NCBI Taxonomy" id="8319"/>
    <lineage>
        <taxon>Eukaryota</taxon>
        <taxon>Metazoa</taxon>
        <taxon>Chordata</taxon>
        <taxon>Craniata</taxon>
        <taxon>Vertebrata</taxon>
        <taxon>Euteleostomi</taxon>
        <taxon>Amphibia</taxon>
        <taxon>Batrachia</taxon>
        <taxon>Caudata</taxon>
        <taxon>Salamandroidea</taxon>
        <taxon>Salamandridae</taxon>
        <taxon>Pleurodelinae</taxon>
        <taxon>Pleurodeles</taxon>
    </lineage>
</organism>
<evidence type="ECO:0000313" key="3">
    <source>
        <dbReference type="Proteomes" id="UP001066276"/>
    </source>
</evidence>
<name>A0AAV7W1L4_PLEWA</name>
<reference evidence="2" key="1">
    <citation type="journal article" date="2022" name="bioRxiv">
        <title>Sequencing and chromosome-scale assembly of the giantPleurodeles waltlgenome.</title>
        <authorList>
            <person name="Brown T."/>
            <person name="Elewa A."/>
            <person name="Iarovenko S."/>
            <person name="Subramanian E."/>
            <person name="Araus A.J."/>
            <person name="Petzold A."/>
            <person name="Susuki M."/>
            <person name="Suzuki K.-i.T."/>
            <person name="Hayashi T."/>
            <person name="Toyoda A."/>
            <person name="Oliveira C."/>
            <person name="Osipova E."/>
            <person name="Leigh N.D."/>
            <person name="Simon A."/>
            <person name="Yun M.H."/>
        </authorList>
    </citation>
    <scope>NUCLEOTIDE SEQUENCE</scope>
    <source>
        <strain evidence="2">20211129_DDA</strain>
        <tissue evidence="2">Liver</tissue>
    </source>
</reference>